<evidence type="ECO:0000313" key="2">
    <source>
        <dbReference type="EMBL" id="KRZ26310.1"/>
    </source>
</evidence>
<protein>
    <submittedName>
        <fullName evidence="3">Uncharacterized protein</fullName>
    </submittedName>
</protein>
<dbReference type="EMBL" id="JYDV01000043">
    <property type="protein sequence ID" value="KRZ38690.1"/>
    <property type="molecule type" value="Genomic_DNA"/>
</dbReference>
<accession>A0A0V1JUQ5</accession>
<dbReference type="Proteomes" id="UP000054826">
    <property type="component" value="Unassembled WGS sequence"/>
</dbReference>
<name>A0A0V1JUQ5_TRIPS</name>
<dbReference type="EMBL" id="JYDS01000818">
    <property type="protein sequence ID" value="KRZ00489.1"/>
    <property type="molecule type" value="Genomic_DNA"/>
</dbReference>
<dbReference type="Proteomes" id="UP000054805">
    <property type="component" value="Unassembled WGS sequence"/>
</dbReference>
<evidence type="ECO:0000313" key="3">
    <source>
        <dbReference type="EMBL" id="KRZ38690.1"/>
    </source>
</evidence>
<sequence length="67" mass="8017">MRQTTGIGWKFLQLRPTSYVSTYRSTTSASYHDASYQNFPFWDNLKYTFTVDEASDNYIPQIHFWHV</sequence>
<evidence type="ECO:0000313" key="1">
    <source>
        <dbReference type="EMBL" id="KRZ00489.1"/>
    </source>
</evidence>
<dbReference type="AlphaFoldDB" id="A0A0V1JUQ5"/>
<evidence type="ECO:0000313" key="4">
    <source>
        <dbReference type="Proteomes" id="UP000054805"/>
    </source>
</evidence>
<keyword evidence="4" id="KW-1185">Reference proteome</keyword>
<reference evidence="4 5" key="1">
    <citation type="submission" date="2015-01" db="EMBL/GenBank/DDBJ databases">
        <title>Evolution of Trichinella species and genotypes.</title>
        <authorList>
            <person name="Korhonen P.K."/>
            <person name="Edoardo P."/>
            <person name="Giuseppe L.R."/>
            <person name="Gasser R.B."/>
        </authorList>
    </citation>
    <scope>NUCLEOTIDE SEQUENCE [LARGE SCALE GENOMIC DNA]</scope>
    <source>
        <strain evidence="3">ISS176</strain>
        <strain evidence="1">ISS588</strain>
    </source>
</reference>
<gene>
    <name evidence="2" type="ORF">T4B_6944</name>
    <name evidence="1" type="ORF">T4B_9726</name>
    <name evidence="3" type="ORF">T4C_13135</name>
</gene>
<organism evidence="3 5">
    <name type="scientific">Trichinella pseudospiralis</name>
    <name type="common">Parasitic roundworm</name>
    <dbReference type="NCBI Taxonomy" id="6337"/>
    <lineage>
        <taxon>Eukaryota</taxon>
        <taxon>Metazoa</taxon>
        <taxon>Ecdysozoa</taxon>
        <taxon>Nematoda</taxon>
        <taxon>Enoplea</taxon>
        <taxon>Dorylaimia</taxon>
        <taxon>Trichinellida</taxon>
        <taxon>Trichinellidae</taxon>
        <taxon>Trichinella</taxon>
    </lineage>
</organism>
<proteinExistence type="predicted"/>
<dbReference type="EMBL" id="JYDS01000087">
    <property type="protein sequence ID" value="KRZ26310.1"/>
    <property type="molecule type" value="Genomic_DNA"/>
</dbReference>
<comment type="caution">
    <text evidence="3">The sequence shown here is derived from an EMBL/GenBank/DDBJ whole genome shotgun (WGS) entry which is preliminary data.</text>
</comment>
<evidence type="ECO:0000313" key="5">
    <source>
        <dbReference type="Proteomes" id="UP000054826"/>
    </source>
</evidence>